<dbReference type="InterPro" id="IPR024935">
    <property type="entry name" value="Rubredoxin_dom"/>
</dbReference>
<dbReference type="Pfam" id="PF07992">
    <property type="entry name" value="Pyr_redox_2"/>
    <property type="match status" value="1"/>
</dbReference>
<dbReference type="Proteomes" id="UP001229862">
    <property type="component" value="Chromosome"/>
</dbReference>
<evidence type="ECO:0000256" key="2">
    <source>
        <dbReference type="ARBA" id="ARBA00006442"/>
    </source>
</evidence>
<name>A0AA51MJU5_9GAMM</name>
<accession>A0AA51MJU5</accession>
<evidence type="ECO:0000256" key="8">
    <source>
        <dbReference type="ARBA" id="ARBA00023004"/>
    </source>
</evidence>
<evidence type="ECO:0000313" key="10">
    <source>
        <dbReference type="EMBL" id="WML85288.1"/>
    </source>
</evidence>
<dbReference type="AlphaFoldDB" id="A0AA51MJU5"/>
<organism evidence="10">
    <name type="scientific">Thiothrix subterranea</name>
    <dbReference type="NCBI Taxonomy" id="2735563"/>
    <lineage>
        <taxon>Bacteria</taxon>
        <taxon>Pseudomonadati</taxon>
        <taxon>Pseudomonadota</taxon>
        <taxon>Gammaproteobacteria</taxon>
        <taxon>Thiotrichales</taxon>
        <taxon>Thiotrichaceae</taxon>
        <taxon>Thiothrix</taxon>
    </lineage>
</organism>
<protein>
    <submittedName>
        <fullName evidence="10">FAD-dependent oxidoreductase</fullName>
    </submittedName>
</protein>
<dbReference type="PANTHER" id="PTHR43429:SF3">
    <property type="entry name" value="NITRITE REDUCTASE [NAD(P)H]"/>
    <property type="match status" value="1"/>
</dbReference>
<feature type="domain" description="Rubredoxin-like" evidence="9">
    <location>
        <begin position="3"/>
        <end position="54"/>
    </location>
</feature>
<proteinExistence type="inferred from homology"/>
<evidence type="ECO:0000256" key="6">
    <source>
        <dbReference type="ARBA" id="ARBA00022827"/>
    </source>
</evidence>
<reference evidence="10" key="1">
    <citation type="submission" date="2023-08" db="EMBL/GenBank/DDBJ databases">
        <title>New molecular markers tilS and rpoB for phylogenetic and monitoring studies of the genus Thiothrix biodiversity.</title>
        <authorList>
            <person name="Ravin N.V."/>
            <person name="Smolyakov D."/>
            <person name="Markov N.D."/>
            <person name="Beletsky A.V."/>
            <person name="Mardanov A.V."/>
            <person name="Rudenko T.S."/>
            <person name="Grabovich M.Y."/>
        </authorList>
    </citation>
    <scope>NUCLEOTIDE SEQUENCE</scope>
    <source>
        <strain evidence="10">DNT52</strain>
    </source>
</reference>
<dbReference type="RefSeq" id="WP_308871655.1">
    <property type="nucleotide sequence ID" value="NZ_CP133217.1"/>
</dbReference>
<dbReference type="SUPFAM" id="SSF51905">
    <property type="entry name" value="FAD/NAD(P)-binding domain"/>
    <property type="match status" value="1"/>
</dbReference>
<dbReference type="InterPro" id="IPR024934">
    <property type="entry name" value="Rubredoxin-like_dom"/>
</dbReference>
<dbReference type="Gene3D" id="3.50.50.60">
    <property type="entry name" value="FAD/NAD(P)-binding domain"/>
    <property type="match status" value="2"/>
</dbReference>
<dbReference type="GO" id="GO:0016491">
    <property type="term" value="F:oxidoreductase activity"/>
    <property type="evidence" value="ECO:0007669"/>
    <property type="project" value="InterPro"/>
</dbReference>
<keyword evidence="6" id="KW-0274">FAD</keyword>
<keyword evidence="4" id="KW-0285">Flavoprotein</keyword>
<evidence type="ECO:0000256" key="5">
    <source>
        <dbReference type="ARBA" id="ARBA00022723"/>
    </source>
</evidence>
<dbReference type="PROSITE" id="PS50903">
    <property type="entry name" value="RUBREDOXIN_LIKE"/>
    <property type="match status" value="1"/>
</dbReference>
<comment type="cofactor">
    <cofactor evidence="1">
        <name>FAD</name>
        <dbReference type="ChEBI" id="CHEBI:57692"/>
    </cofactor>
</comment>
<keyword evidence="8" id="KW-0408">Iron</keyword>
<evidence type="ECO:0000256" key="7">
    <source>
        <dbReference type="ARBA" id="ARBA00022982"/>
    </source>
</evidence>
<keyword evidence="3" id="KW-0813">Transport</keyword>
<dbReference type="GO" id="GO:0005506">
    <property type="term" value="F:iron ion binding"/>
    <property type="evidence" value="ECO:0007669"/>
    <property type="project" value="InterPro"/>
</dbReference>
<dbReference type="EMBL" id="CP133217">
    <property type="protein sequence ID" value="WML85288.1"/>
    <property type="molecule type" value="Genomic_DNA"/>
</dbReference>
<dbReference type="InterPro" id="IPR036188">
    <property type="entry name" value="FAD/NAD-bd_sf"/>
</dbReference>
<dbReference type="Gene3D" id="2.20.28.10">
    <property type="match status" value="1"/>
</dbReference>
<dbReference type="Pfam" id="PF00301">
    <property type="entry name" value="Rubredoxin"/>
    <property type="match status" value="1"/>
</dbReference>
<dbReference type="SUPFAM" id="SSF57802">
    <property type="entry name" value="Rubredoxin-like"/>
    <property type="match status" value="1"/>
</dbReference>
<evidence type="ECO:0000256" key="4">
    <source>
        <dbReference type="ARBA" id="ARBA00022630"/>
    </source>
</evidence>
<evidence type="ECO:0000256" key="3">
    <source>
        <dbReference type="ARBA" id="ARBA00022448"/>
    </source>
</evidence>
<sequence length="455" mass="51248">MEYKCYKCKTCGHIYNEFIGDPIFNIPPRTKFSDLPNNWFCSTCGDSRDLFDEYECSQVEDIVDDSIHHSTMHTVIVGAGIAGWSLAERLRSHDPNMTITIITLDDGDYYYKPSISESISQRKTKTDLVLAYGHDRASILNVNLYSKTEVLGINRTSKQLITSSGKYSYEKLVLSVGASPIKIFPKNIQPYIFFLNNLDQYEALANNLLNNYKSILVVGAGLVGCEISDDLSRAGHKIWLHDISPRILSKIASEEVSSFIQNKFSKAGVKFILNCSILSIEKNKNSFLVNFSSGKKITYDIIISVVGLKPNIHLALNTEIATGSGIKVDDYMMTSDPNIWAIGDCIEHSGETAFFIDNIMHQVEIAANTICGKFDKKYKNPDSVITMKAKTCSLEMKTKGIKNHDYKKEILSHDNDYYHINYFIKNKPIGFYKCTAKTITPNAQSSNIHQEDFQC</sequence>
<evidence type="ECO:0000259" key="9">
    <source>
        <dbReference type="PROSITE" id="PS50903"/>
    </source>
</evidence>
<dbReference type="PANTHER" id="PTHR43429">
    <property type="entry name" value="PYRIDINE NUCLEOTIDE-DISULFIDE OXIDOREDUCTASE DOMAIN-CONTAINING"/>
    <property type="match status" value="1"/>
</dbReference>
<keyword evidence="7" id="KW-0249">Electron transport</keyword>
<dbReference type="InterPro" id="IPR050260">
    <property type="entry name" value="FAD-bd_OxRdtase"/>
</dbReference>
<dbReference type="InterPro" id="IPR023753">
    <property type="entry name" value="FAD/NAD-binding_dom"/>
</dbReference>
<evidence type="ECO:0000256" key="1">
    <source>
        <dbReference type="ARBA" id="ARBA00001974"/>
    </source>
</evidence>
<dbReference type="PRINTS" id="PR00411">
    <property type="entry name" value="PNDRDTASEI"/>
</dbReference>
<keyword evidence="5" id="KW-0479">Metal-binding</keyword>
<comment type="similarity">
    <text evidence="2">Belongs to the FAD-dependent oxidoreductase family.</text>
</comment>
<dbReference type="PRINTS" id="PR00368">
    <property type="entry name" value="FADPNR"/>
</dbReference>
<gene>
    <name evidence="10" type="ORF">RCG00_13385</name>
</gene>
<dbReference type="CDD" id="cd00730">
    <property type="entry name" value="rubredoxin"/>
    <property type="match status" value="1"/>
</dbReference>